<evidence type="ECO:0000256" key="1">
    <source>
        <dbReference type="SAM" id="MobiDB-lite"/>
    </source>
</evidence>
<feature type="compositionally biased region" description="Basic residues" evidence="1">
    <location>
        <begin position="17"/>
        <end position="29"/>
    </location>
</feature>
<keyword evidence="3" id="KW-1185">Reference proteome</keyword>
<name>C5LPY7_PERM5</name>
<accession>C5LPY7</accession>
<dbReference type="InParanoid" id="C5LPY7"/>
<evidence type="ECO:0000313" key="2">
    <source>
        <dbReference type="EMBL" id="EER01206.1"/>
    </source>
</evidence>
<dbReference type="AlphaFoldDB" id="C5LPY7"/>
<evidence type="ECO:0000313" key="3">
    <source>
        <dbReference type="Proteomes" id="UP000007800"/>
    </source>
</evidence>
<dbReference type="GeneID" id="9058249"/>
<sequence>MLYNPNKGFVRVNNNKNNKKKKKKKKKNHDHHETATADYISELEDEALTPLAGLARCILASITSMRSRSNLKSLTASQ</sequence>
<gene>
    <name evidence="2" type="ORF">Pmar_PMAR012850</name>
</gene>
<dbReference type="RefSeq" id="XP_002768488.1">
    <property type="nucleotide sequence ID" value="XM_002768442.1"/>
</dbReference>
<feature type="region of interest" description="Disordered" evidence="1">
    <location>
        <begin position="1"/>
        <end position="36"/>
    </location>
</feature>
<organism evidence="3">
    <name type="scientific">Perkinsus marinus (strain ATCC 50983 / TXsc)</name>
    <dbReference type="NCBI Taxonomy" id="423536"/>
    <lineage>
        <taxon>Eukaryota</taxon>
        <taxon>Sar</taxon>
        <taxon>Alveolata</taxon>
        <taxon>Perkinsozoa</taxon>
        <taxon>Perkinsea</taxon>
        <taxon>Perkinsida</taxon>
        <taxon>Perkinsidae</taxon>
        <taxon>Perkinsus</taxon>
    </lineage>
</organism>
<reference evidence="2 3" key="1">
    <citation type="submission" date="2008-07" db="EMBL/GenBank/DDBJ databases">
        <authorList>
            <person name="El-Sayed N."/>
            <person name="Caler E."/>
            <person name="Inman J."/>
            <person name="Amedeo P."/>
            <person name="Hass B."/>
            <person name="Wortman J."/>
        </authorList>
    </citation>
    <scope>NUCLEOTIDE SEQUENCE [LARGE SCALE GENOMIC DNA]</scope>
    <source>
        <strain evidence="3">ATCC 50983 / TXsc</strain>
    </source>
</reference>
<dbReference type="Proteomes" id="UP000007800">
    <property type="component" value="Unassembled WGS sequence"/>
</dbReference>
<dbReference type="EMBL" id="GG684351">
    <property type="protein sequence ID" value="EER01206.1"/>
    <property type="molecule type" value="Genomic_DNA"/>
</dbReference>
<protein>
    <submittedName>
        <fullName evidence="2">Uncharacterized protein</fullName>
    </submittedName>
</protein>
<proteinExistence type="predicted"/>